<dbReference type="SUPFAM" id="SSF52058">
    <property type="entry name" value="L domain-like"/>
    <property type="match status" value="1"/>
</dbReference>
<evidence type="ECO:0000313" key="2">
    <source>
        <dbReference type="Proteomes" id="UP001221757"/>
    </source>
</evidence>
<dbReference type="EMBL" id="JARKIE010000323">
    <property type="protein sequence ID" value="KAJ7654287.1"/>
    <property type="molecule type" value="Genomic_DNA"/>
</dbReference>
<gene>
    <name evidence="1" type="ORF">B0H17DRAFT_1214382</name>
</gene>
<organism evidence="1 2">
    <name type="scientific">Mycena rosella</name>
    <name type="common">Pink bonnet</name>
    <name type="synonym">Agaricus rosellus</name>
    <dbReference type="NCBI Taxonomy" id="1033263"/>
    <lineage>
        <taxon>Eukaryota</taxon>
        <taxon>Fungi</taxon>
        <taxon>Dikarya</taxon>
        <taxon>Basidiomycota</taxon>
        <taxon>Agaricomycotina</taxon>
        <taxon>Agaricomycetes</taxon>
        <taxon>Agaricomycetidae</taxon>
        <taxon>Agaricales</taxon>
        <taxon>Marasmiineae</taxon>
        <taxon>Mycenaceae</taxon>
        <taxon>Mycena</taxon>
    </lineage>
</organism>
<dbReference type="AlphaFoldDB" id="A0AAD7CN65"/>
<name>A0AAD7CN65_MYCRO</name>
<dbReference type="Proteomes" id="UP001221757">
    <property type="component" value="Unassembled WGS sequence"/>
</dbReference>
<comment type="caution">
    <text evidence="1">The sequence shown here is derived from an EMBL/GenBank/DDBJ whole genome shotgun (WGS) entry which is preliminary data.</text>
</comment>
<dbReference type="InterPro" id="IPR032675">
    <property type="entry name" value="LRR_dom_sf"/>
</dbReference>
<sequence length="393" mass="43207">MNAHVSLEVLLDNTVSAFSGREARLALTVRIVDIALKEIERVQTTIKAANQCPVKQALKLFRSCSTTKLNAQLELRKDENAAVVALAHEVSSGRRSLHSLQRFELSLLQRALRTRRNSLALIFRLPTEVLAPILEQCPTIEGDAPRFQTGNFVSGLKHRSRGAPLVVGVDMAASATKTVATRDLVLAQLGRIHELHVDIPASRSLPSSLLAPAPILDTFCLRYDMAVGEPAVPGLFQGQAAALRHLSLRCCTLDWASSLWDNLVSLELLDTGVNNDETGQFLPLVLARMRHLRTLKLTGTVPEPMDDVEPILLNLEMLIIHAYSWACAGFLRAVLLPKCDIAVRLPCTDTDVRLAWDVTTFEVSSKSRQCSPAQARDGKLYVSDCDSELEGHE</sequence>
<keyword evidence="2" id="KW-1185">Reference proteome</keyword>
<accession>A0AAD7CN65</accession>
<protein>
    <recommendedName>
        <fullName evidence="3">F-box domain-containing protein</fullName>
    </recommendedName>
</protein>
<proteinExistence type="predicted"/>
<evidence type="ECO:0008006" key="3">
    <source>
        <dbReference type="Google" id="ProtNLM"/>
    </source>
</evidence>
<evidence type="ECO:0000313" key="1">
    <source>
        <dbReference type="EMBL" id="KAJ7654287.1"/>
    </source>
</evidence>
<reference evidence="1" key="1">
    <citation type="submission" date="2023-03" db="EMBL/GenBank/DDBJ databases">
        <title>Massive genome expansion in bonnet fungi (Mycena s.s.) driven by repeated elements and novel gene families across ecological guilds.</title>
        <authorList>
            <consortium name="Lawrence Berkeley National Laboratory"/>
            <person name="Harder C.B."/>
            <person name="Miyauchi S."/>
            <person name="Viragh M."/>
            <person name="Kuo A."/>
            <person name="Thoen E."/>
            <person name="Andreopoulos B."/>
            <person name="Lu D."/>
            <person name="Skrede I."/>
            <person name="Drula E."/>
            <person name="Henrissat B."/>
            <person name="Morin E."/>
            <person name="Kohler A."/>
            <person name="Barry K."/>
            <person name="LaButti K."/>
            <person name="Morin E."/>
            <person name="Salamov A."/>
            <person name="Lipzen A."/>
            <person name="Mereny Z."/>
            <person name="Hegedus B."/>
            <person name="Baldrian P."/>
            <person name="Stursova M."/>
            <person name="Weitz H."/>
            <person name="Taylor A."/>
            <person name="Grigoriev I.V."/>
            <person name="Nagy L.G."/>
            <person name="Martin F."/>
            <person name="Kauserud H."/>
        </authorList>
    </citation>
    <scope>NUCLEOTIDE SEQUENCE</scope>
    <source>
        <strain evidence="1">CBHHK067</strain>
    </source>
</reference>
<dbReference type="Gene3D" id="3.80.10.10">
    <property type="entry name" value="Ribonuclease Inhibitor"/>
    <property type="match status" value="1"/>
</dbReference>